<gene>
    <name evidence="2" type="ORF">M514_15346</name>
</gene>
<dbReference type="EMBL" id="KL367477">
    <property type="protein sequence ID" value="KFD72510.1"/>
    <property type="molecule type" value="Genomic_DNA"/>
</dbReference>
<accession>A0A085NSR4</accession>
<proteinExistence type="predicted"/>
<feature type="region of interest" description="Disordered" evidence="1">
    <location>
        <begin position="91"/>
        <end position="111"/>
    </location>
</feature>
<name>A0A085NSR4_9BILA</name>
<reference evidence="2" key="1">
    <citation type="journal article" date="2014" name="Nat. Genet.">
        <title>Genome and transcriptome of the porcine whipworm Trichuris suis.</title>
        <authorList>
            <person name="Jex A.R."/>
            <person name="Nejsum P."/>
            <person name="Schwarz E.M."/>
            <person name="Hu L."/>
            <person name="Young N.D."/>
            <person name="Hall R.S."/>
            <person name="Korhonen P.K."/>
            <person name="Liao S."/>
            <person name="Thamsborg S."/>
            <person name="Xia J."/>
            <person name="Xu P."/>
            <person name="Wang S."/>
            <person name="Scheerlinck J.P."/>
            <person name="Hofmann A."/>
            <person name="Sternberg P.W."/>
            <person name="Wang J."/>
            <person name="Gasser R.B."/>
        </authorList>
    </citation>
    <scope>NUCLEOTIDE SEQUENCE [LARGE SCALE GENOMIC DNA]</scope>
    <source>
        <strain evidence="2">DCEP-RM93F</strain>
    </source>
</reference>
<evidence type="ECO:0000313" key="2">
    <source>
        <dbReference type="EMBL" id="KFD72510.1"/>
    </source>
</evidence>
<evidence type="ECO:0000256" key="1">
    <source>
        <dbReference type="SAM" id="MobiDB-lite"/>
    </source>
</evidence>
<feature type="region of interest" description="Disordered" evidence="1">
    <location>
        <begin position="38"/>
        <end position="66"/>
    </location>
</feature>
<organism evidence="2">
    <name type="scientific">Trichuris suis</name>
    <name type="common">pig whipworm</name>
    <dbReference type="NCBI Taxonomy" id="68888"/>
    <lineage>
        <taxon>Eukaryota</taxon>
        <taxon>Metazoa</taxon>
        <taxon>Ecdysozoa</taxon>
        <taxon>Nematoda</taxon>
        <taxon>Enoplea</taxon>
        <taxon>Dorylaimia</taxon>
        <taxon>Trichinellida</taxon>
        <taxon>Trichuridae</taxon>
        <taxon>Trichuris</taxon>
    </lineage>
</organism>
<dbReference type="Proteomes" id="UP000030758">
    <property type="component" value="Unassembled WGS sequence"/>
</dbReference>
<protein>
    <submittedName>
        <fullName evidence="2">Uncharacterized protein</fullName>
    </submittedName>
</protein>
<sequence length="111" mass="12957">MIETDNVVDTSMDMSQLGSLKRTESEEFLLGIPELELTPLPPRREHTSSSSQCYYPAVKSEPAVDKEHKKRQLLYFLNGLKLLIVQGYRKRRAKKREHKEMKSTQTQKHLQ</sequence>
<dbReference type="AlphaFoldDB" id="A0A085NSR4"/>